<dbReference type="Gene3D" id="3.40.50.150">
    <property type="entry name" value="Vaccinia Virus protein VP39"/>
    <property type="match status" value="1"/>
</dbReference>
<accession>A0A0F3IJ57</accession>
<keyword evidence="2" id="KW-0808">Transferase</keyword>
<gene>
    <name evidence="2" type="ORF">VZ94_17195</name>
</gene>
<dbReference type="Pfam" id="PF08241">
    <property type="entry name" value="Methyltransf_11"/>
    <property type="match status" value="1"/>
</dbReference>
<dbReference type="Proteomes" id="UP000033684">
    <property type="component" value="Unassembled WGS sequence"/>
</dbReference>
<sequence>MNPKTVLHVGCGYPNPLKLHKAFRNNDWKEIRLDIDANAQPDVIADMRDLSAIEAGSIDALWSSHNVEHLYPHDVIPTLTGFRRILKPDGIALITLPDLQEIARLIADDKLDEPAYTSPAGPIAPLDMLYGFRPAMAQGNLFMAHRTGFTAKTLAQSILRAGFATVTVQRERNAFNLWAIGFCAEPSTEQLALAQAAMFPLPVKS</sequence>
<dbReference type="EMBL" id="LAJX01000205">
    <property type="protein sequence ID" value="KJV05569.1"/>
    <property type="molecule type" value="Genomic_DNA"/>
</dbReference>
<dbReference type="AlphaFoldDB" id="A0A0F3IJ57"/>
<dbReference type="GO" id="GO:0008757">
    <property type="term" value="F:S-adenosylmethionine-dependent methyltransferase activity"/>
    <property type="evidence" value="ECO:0007669"/>
    <property type="project" value="InterPro"/>
</dbReference>
<dbReference type="PATRIC" id="fig|1632867.3.peg.2376"/>
<evidence type="ECO:0000313" key="3">
    <source>
        <dbReference type="Proteomes" id="UP000033684"/>
    </source>
</evidence>
<proteinExistence type="predicted"/>
<keyword evidence="2" id="KW-0489">Methyltransferase</keyword>
<feature type="domain" description="Methyltransferase type 11" evidence="1">
    <location>
        <begin position="8"/>
        <end position="94"/>
    </location>
</feature>
<comment type="caution">
    <text evidence="2">The sequence shown here is derived from an EMBL/GenBank/DDBJ whole genome shotgun (WGS) entry which is preliminary data.</text>
</comment>
<reference evidence="2 3" key="2">
    <citation type="journal article" date="2016" name="Microb. Ecol.">
        <title>Genome Characteristics of a Novel Type I Methanotroph (Sn10-6) Isolated from a Flooded Indian Rice Field.</title>
        <authorList>
            <person name="Rahalkar M.C."/>
            <person name="Pandit P.S."/>
            <person name="Dhakephalkar P.K."/>
            <person name="Pore S."/>
            <person name="Arora P."/>
            <person name="Kapse N."/>
        </authorList>
    </citation>
    <scope>NUCLEOTIDE SEQUENCE [LARGE SCALE GENOMIC DNA]</scope>
    <source>
        <strain evidence="2 3">Sn10-6</strain>
    </source>
</reference>
<dbReference type="SUPFAM" id="SSF53335">
    <property type="entry name" value="S-adenosyl-L-methionine-dependent methyltransferases"/>
    <property type="match status" value="1"/>
</dbReference>
<evidence type="ECO:0000313" key="2">
    <source>
        <dbReference type="EMBL" id="KJV05569.1"/>
    </source>
</evidence>
<organism evidence="2 3">
    <name type="scientific">Methylocucumis oryzae</name>
    <dbReference type="NCBI Taxonomy" id="1632867"/>
    <lineage>
        <taxon>Bacteria</taxon>
        <taxon>Pseudomonadati</taxon>
        <taxon>Pseudomonadota</taxon>
        <taxon>Gammaproteobacteria</taxon>
        <taxon>Methylococcales</taxon>
        <taxon>Methylococcaceae</taxon>
        <taxon>Methylocucumis</taxon>
    </lineage>
</organism>
<dbReference type="InterPro" id="IPR029063">
    <property type="entry name" value="SAM-dependent_MTases_sf"/>
</dbReference>
<dbReference type="GO" id="GO:0032259">
    <property type="term" value="P:methylation"/>
    <property type="evidence" value="ECO:0007669"/>
    <property type="project" value="UniProtKB-KW"/>
</dbReference>
<reference evidence="3" key="1">
    <citation type="submission" date="2015-03" db="EMBL/GenBank/DDBJ databases">
        <title>Draft genome sequence of a novel methanotroph (Sn10-6) isolated from flooded ricefield rhizosphere in India.</title>
        <authorList>
            <person name="Pandit P.S."/>
            <person name="Pore S.D."/>
            <person name="Arora P."/>
            <person name="Kapse N.G."/>
            <person name="Dhakephalkar P.K."/>
            <person name="Rahalkar M.C."/>
        </authorList>
    </citation>
    <scope>NUCLEOTIDE SEQUENCE [LARGE SCALE GENOMIC DNA]</scope>
    <source>
        <strain evidence="3">Sn10-6</strain>
    </source>
</reference>
<dbReference type="OrthoDB" id="9796760at2"/>
<protein>
    <submittedName>
        <fullName evidence="2">SAM-dependent methyltransferase</fullName>
    </submittedName>
</protein>
<name>A0A0F3IJ57_9GAMM</name>
<evidence type="ECO:0000259" key="1">
    <source>
        <dbReference type="Pfam" id="PF08241"/>
    </source>
</evidence>
<dbReference type="InterPro" id="IPR013216">
    <property type="entry name" value="Methyltransf_11"/>
</dbReference>
<dbReference type="RefSeq" id="WP_045780160.1">
    <property type="nucleotide sequence ID" value="NZ_LAJX01000205.1"/>
</dbReference>
<keyword evidence="3" id="KW-1185">Reference proteome</keyword>